<dbReference type="EMBL" id="DVLT01000012">
    <property type="protein sequence ID" value="HIU02003.1"/>
    <property type="molecule type" value="Genomic_DNA"/>
</dbReference>
<sequence length="148" mass="17650">MKKTMEDMLQVFCREQGIHYHLNILPGHTKVQTNWKRTIFTAPFGHVATKRIEYYFFCFDRYALSLRQYENMAFFGPTVHIPWDQISGFEAKDGPLEIEIAFDFKSERYHMMLSRRMRGEEWVKENGDHLLENGFFCPEGARRRRSSG</sequence>
<reference evidence="1" key="1">
    <citation type="submission" date="2020-10" db="EMBL/GenBank/DDBJ databases">
        <authorList>
            <person name="Gilroy R."/>
        </authorList>
    </citation>
    <scope>NUCLEOTIDE SEQUENCE</scope>
    <source>
        <strain evidence="1">CHK187-14744</strain>
    </source>
</reference>
<name>A0A9D1HF18_9FIRM</name>
<reference evidence="1" key="2">
    <citation type="journal article" date="2021" name="PeerJ">
        <title>Extensive microbial diversity within the chicken gut microbiome revealed by metagenomics and culture.</title>
        <authorList>
            <person name="Gilroy R."/>
            <person name="Ravi A."/>
            <person name="Getino M."/>
            <person name="Pursley I."/>
            <person name="Horton D.L."/>
            <person name="Alikhan N.F."/>
            <person name="Baker D."/>
            <person name="Gharbi K."/>
            <person name="Hall N."/>
            <person name="Watson M."/>
            <person name="Adriaenssens E.M."/>
            <person name="Foster-Nyarko E."/>
            <person name="Jarju S."/>
            <person name="Secka A."/>
            <person name="Antonio M."/>
            <person name="Oren A."/>
            <person name="Chaudhuri R.R."/>
            <person name="La Ragione R."/>
            <person name="Hildebrand F."/>
            <person name="Pallen M.J."/>
        </authorList>
    </citation>
    <scope>NUCLEOTIDE SEQUENCE</scope>
    <source>
        <strain evidence="1">CHK187-14744</strain>
    </source>
</reference>
<evidence type="ECO:0000313" key="2">
    <source>
        <dbReference type="Proteomes" id="UP000824164"/>
    </source>
</evidence>
<accession>A0A9D1HF18</accession>
<evidence type="ECO:0000313" key="1">
    <source>
        <dbReference type="EMBL" id="HIU02003.1"/>
    </source>
</evidence>
<protein>
    <submittedName>
        <fullName evidence="1">Uncharacterized protein</fullName>
    </submittedName>
</protein>
<gene>
    <name evidence="1" type="ORF">IAB63_01980</name>
</gene>
<dbReference type="Proteomes" id="UP000824164">
    <property type="component" value="Unassembled WGS sequence"/>
</dbReference>
<proteinExistence type="predicted"/>
<dbReference type="AlphaFoldDB" id="A0A9D1HF18"/>
<comment type="caution">
    <text evidence="1">The sequence shown here is derived from an EMBL/GenBank/DDBJ whole genome shotgun (WGS) entry which is preliminary data.</text>
</comment>
<organism evidence="1 2">
    <name type="scientific">Candidatus Onthocola gallistercoris</name>
    <dbReference type="NCBI Taxonomy" id="2840876"/>
    <lineage>
        <taxon>Bacteria</taxon>
        <taxon>Bacillati</taxon>
        <taxon>Bacillota</taxon>
        <taxon>Bacilli</taxon>
        <taxon>Candidatus Onthocola</taxon>
    </lineage>
</organism>